<keyword evidence="2" id="KW-0328">Glycosyltransferase</keyword>
<evidence type="ECO:0000259" key="8">
    <source>
        <dbReference type="Pfam" id="PF00534"/>
    </source>
</evidence>
<evidence type="ECO:0000313" key="10">
    <source>
        <dbReference type="EMBL" id="GFR90498.1"/>
    </source>
</evidence>
<protein>
    <recommendedName>
        <fullName evidence="5">tRNA-queuosine alpha-mannosyltransferase</fullName>
        <ecNumber evidence="4">2.4.1.110</ecNumber>
    </recommendedName>
</protein>
<keyword evidence="3" id="KW-0808">Transferase</keyword>
<name>A0AAV4H001_9GAST</name>
<dbReference type="PANTHER" id="PTHR13615:SF3">
    <property type="entry name" value="GLYCOSYLTRANSFERASE-LIKE DOMAIN-CONTAINING PROTEIN 1"/>
    <property type="match status" value="1"/>
</dbReference>
<organism evidence="10 11">
    <name type="scientific">Elysia marginata</name>
    <dbReference type="NCBI Taxonomy" id="1093978"/>
    <lineage>
        <taxon>Eukaryota</taxon>
        <taxon>Metazoa</taxon>
        <taxon>Spiralia</taxon>
        <taxon>Lophotrochozoa</taxon>
        <taxon>Mollusca</taxon>
        <taxon>Gastropoda</taxon>
        <taxon>Heterobranchia</taxon>
        <taxon>Euthyneura</taxon>
        <taxon>Panpulmonata</taxon>
        <taxon>Sacoglossa</taxon>
        <taxon>Placobranchoidea</taxon>
        <taxon>Plakobranchidae</taxon>
        <taxon>Elysia</taxon>
    </lineage>
</organism>
<dbReference type="Gene3D" id="3.40.50.2000">
    <property type="entry name" value="Glycogen Phosphorylase B"/>
    <property type="match status" value="1"/>
</dbReference>
<feature type="compositionally biased region" description="Low complexity" evidence="7">
    <location>
        <begin position="228"/>
        <end position="243"/>
    </location>
</feature>
<feature type="domain" description="tRNA-queuosine alpha-mannosyltransferase N-terminal" evidence="9">
    <location>
        <begin position="4"/>
        <end position="171"/>
    </location>
</feature>
<gene>
    <name evidence="10" type="ORF">ElyMa_000820300</name>
</gene>
<evidence type="ECO:0000256" key="6">
    <source>
        <dbReference type="ARBA" id="ARBA00048439"/>
    </source>
</evidence>
<keyword evidence="11" id="KW-1185">Reference proteome</keyword>
<evidence type="ECO:0000313" key="11">
    <source>
        <dbReference type="Proteomes" id="UP000762676"/>
    </source>
</evidence>
<dbReference type="AlphaFoldDB" id="A0AAV4H001"/>
<feature type="region of interest" description="Disordered" evidence="7">
    <location>
        <begin position="225"/>
        <end position="252"/>
    </location>
</feature>
<comment type="similarity">
    <text evidence="1">Belongs to the glycosyltransferase group 1 family. Glycosyltransferase 4 subfamily.</text>
</comment>
<evidence type="ECO:0000256" key="1">
    <source>
        <dbReference type="ARBA" id="ARBA00009481"/>
    </source>
</evidence>
<evidence type="ECO:0000256" key="4">
    <source>
        <dbReference type="ARBA" id="ARBA00044517"/>
    </source>
</evidence>
<comment type="caution">
    <text evidence="10">The sequence shown here is derived from an EMBL/GenBank/DDBJ whole genome shotgun (WGS) entry which is preliminary data.</text>
</comment>
<dbReference type="InterPro" id="IPR051862">
    <property type="entry name" value="GT-like_domain_containing_1"/>
</dbReference>
<dbReference type="Pfam" id="PF12038">
    <property type="entry name" value="QTMAN_N"/>
    <property type="match status" value="1"/>
</dbReference>
<feature type="domain" description="Glycosyl transferase family 1" evidence="8">
    <location>
        <begin position="295"/>
        <end position="412"/>
    </location>
</feature>
<reference evidence="10 11" key="1">
    <citation type="journal article" date="2021" name="Elife">
        <title>Chloroplast acquisition without the gene transfer in kleptoplastic sea slugs, Plakobranchus ocellatus.</title>
        <authorList>
            <person name="Maeda T."/>
            <person name="Takahashi S."/>
            <person name="Yoshida T."/>
            <person name="Shimamura S."/>
            <person name="Takaki Y."/>
            <person name="Nagai Y."/>
            <person name="Toyoda A."/>
            <person name="Suzuki Y."/>
            <person name="Arimoto A."/>
            <person name="Ishii H."/>
            <person name="Satoh N."/>
            <person name="Nishiyama T."/>
            <person name="Hasebe M."/>
            <person name="Maruyama T."/>
            <person name="Minagawa J."/>
            <person name="Obokata J."/>
            <person name="Shigenobu S."/>
        </authorList>
    </citation>
    <scope>NUCLEOTIDE SEQUENCE [LARGE SCALE GENOMIC DNA]</scope>
</reference>
<evidence type="ECO:0000259" key="9">
    <source>
        <dbReference type="Pfam" id="PF12038"/>
    </source>
</evidence>
<dbReference type="InterPro" id="IPR022701">
    <property type="entry name" value="QTMAN_N"/>
</dbReference>
<evidence type="ECO:0000256" key="2">
    <source>
        <dbReference type="ARBA" id="ARBA00022676"/>
    </source>
</evidence>
<evidence type="ECO:0000256" key="3">
    <source>
        <dbReference type="ARBA" id="ARBA00022679"/>
    </source>
</evidence>
<dbReference type="EMBL" id="BMAT01001684">
    <property type="protein sequence ID" value="GFR90498.1"/>
    <property type="molecule type" value="Genomic_DNA"/>
</dbReference>
<evidence type="ECO:0000256" key="5">
    <source>
        <dbReference type="ARBA" id="ARBA00044539"/>
    </source>
</evidence>
<dbReference type="PANTHER" id="PTHR13615">
    <property type="entry name" value="GLYCOSYLTRANSFERASE-LIKE 1"/>
    <property type="match status" value="1"/>
</dbReference>
<evidence type="ECO:0000256" key="7">
    <source>
        <dbReference type="SAM" id="MobiDB-lite"/>
    </source>
</evidence>
<proteinExistence type="inferred from homology"/>
<comment type="catalytic activity">
    <reaction evidence="6">
        <text>queuosine(34) in tRNA(Asp) + GDP-alpha-D-mannose = O-4''-alpha-D-mannosylqueuosine(34) in tRNA(Asp) + GDP + H(+)</text>
        <dbReference type="Rhea" id="RHEA:12885"/>
        <dbReference type="Rhea" id="RHEA-COMP:18572"/>
        <dbReference type="Rhea" id="RHEA-COMP:18581"/>
        <dbReference type="ChEBI" id="CHEBI:15378"/>
        <dbReference type="ChEBI" id="CHEBI:57527"/>
        <dbReference type="ChEBI" id="CHEBI:58189"/>
        <dbReference type="ChEBI" id="CHEBI:194431"/>
        <dbReference type="ChEBI" id="CHEBI:194442"/>
        <dbReference type="EC" id="2.4.1.110"/>
    </reaction>
    <physiologicalReaction direction="left-to-right" evidence="6">
        <dbReference type="Rhea" id="RHEA:12886"/>
    </physiologicalReaction>
</comment>
<dbReference type="InterPro" id="IPR001296">
    <property type="entry name" value="Glyco_trans_1"/>
</dbReference>
<dbReference type="SUPFAM" id="SSF53756">
    <property type="entry name" value="UDP-Glycosyltransferase/glycogen phosphorylase"/>
    <property type="match status" value="1"/>
</dbReference>
<dbReference type="CDD" id="cd01635">
    <property type="entry name" value="Glycosyltransferase_GTB-type"/>
    <property type="match status" value="1"/>
</dbReference>
<dbReference type="EC" id="2.4.1.110" evidence="4"/>
<dbReference type="Proteomes" id="UP000762676">
    <property type="component" value="Unassembled WGS sequence"/>
</dbReference>
<dbReference type="Pfam" id="PF00534">
    <property type="entry name" value="Glycos_transf_1"/>
    <property type="match status" value="1"/>
</dbReference>
<sequence length="468" mass="53711">MKDILVIEPFCGGSHEQLIQLLSSDKEIGPRCEKVCLPAKKWQWRARTSALFLSQVVPCSDAFRVLFASSVLNLAELVALRQDLSSLKKILYFHENQLVYPVRKQKERDFQYGYNQILSSLVADVLVFNSIFNMESFLSSISSFLKLIPDHRPTNLVSQMRPKCQVLYFPIDLKSYPKLNYSEKHLCNLGTSECYGTKEQANTEVNLAGDTSKDNHMSFMKDHYSITESNSSSERNCSISENSEGLKDKLKDKNQEQYTGEHLYSEMLSQQSPVAAESSSPSDDMFLKWDPSTLRDDSLHIVWPHRWEHDKDPTSFFHALFELQQQNLSFNVSVIGETFTTVPEIFSTARLKLGNRVRAWGYQSREDFLAILDSAHVVVSTALHEFFGVSMLEAVSRNCYPLCPNRLVYPEIYPKECLYSTPAQLVKKLKRFSQRPQSVNTSLCNDLVDKFSWEKLQGQYRILIIPKT</sequence>
<accession>A0AAV4H001</accession>
<dbReference type="GO" id="GO:0016438">
    <property type="term" value="F:tRNA-queuosine(34) beta-mannosyltransferase activity"/>
    <property type="evidence" value="ECO:0007669"/>
    <property type="project" value="UniProtKB-EC"/>
</dbReference>